<keyword evidence="2" id="KW-1185">Reference proteome</keyword>
<evidence type="ECO:0008006" key="3">
    <source>
        <dbReference type="Google" id="ProtNLM"/>
    </source>
</evidence>
<dbReference type="OrthoDB" id="1454332at2"/>
<proteinExistence type="predicted"/>
<dbReference type="EMBL" id="REFC01000012">
    <property type="protein sequence ID" value="RMA64381.1"/>
    <property type="molecule type" value="Genomic_DNA"/>
</dbReference>
<organism evidence="1 2">
    <name type="scientific">Ulvibacter antarcticus</name>
    <dbReference type="NCBI Taxonomy" id="442714"/>
    <lineage>
        <taxon>Bacteria</taxon>
        <taxon>Pseudomonadati</taxon>
        <taxon>Bacteroidota</taxon>
        <taxon>Flavobacteriia</taxon>
        <taxon>Flavobacteriales</taxon>
        <taxon>Flavobacteriaceae</taxon>
        <taxon>Ulvibacter</taxon>
    </lineage>
</organism>
<dbReference type="RefSeq" id="WP_121906830.1">
    <property type="nucleotide sequence ID" value="NZ_REFC01000012.1"/>
</dbReference>
<sequence length="78" mass="8677">MKRQQKTGLLALLGLGAGAFAFYKYKTMSPEKKAQLKGDLNDAGRKIKDKVEEVESTLSDKYVQLKNTVRKEANDIAS</sequence>
<name>A0A3L9YUF2_9FLAO</name>
<evidence type="ECO:0000313" key="1">
    <source>
        <dbReference type="EMBL" id="RMA64381.1"/>
    </source>
</evidence>
<dbReference type="Proteomes" id="UP000271339">
    <property type="component" value="Unassembled WGS sequence"/>
</dbReference>
<dbReference type="AlphaFoldDB" id="A0A3L9YUF2"/>
<accession>A0A3L9YUF2</accession>
<comment type="caution">
    <text evidence="1">The sequence shown here is derived from an EMBL/GenBank/DDBJ whole genome shotgun (WGS) entry which is preliminary data.</text>
</comment>
<protein>
    <recommendedName>
        <fullName evidence="3">YtxH-like protein</fullName>
    </recommendedName>
</protein>
<reference evidence="1 2" key="1">
    <citation type="submission" date="2018-10" db="EMBL/GenBank/DDBJ databases">
        <title>Genomic Encyclopedia of Archaeal and Bacterial Type Strains, Phase II (KMG-II): from individual species to whole genera.</title>
        <authorList>
            <person name="Goeker M."/>
        </authorList>
    </citation>
    <scope>NUCLEOTIDE SEQUENCE [LARGE SCALE GENOMIC DNA]</scope>
    <source>
        <strain evidence="1 2">DSM 23424</strain>
    </source>
</reference>
<gene>
    <name evidence="1" type="ORF">BXY75_1256</name>
</gene>
<evidence type="ECO:0000313" key="2">
    <source>
        <dbReference type="Proteomes" id="UP000271339"/>
    </source>
</evidence>